<keyword evidence="2" id="KW-1185">Reference proteome</keyword>
<dbReference type="Proteomes" id="UP000297617">
    <property type="component" value="Unassembled WGS sequence"/>
</dbReference>
<comment type="caution">
    <text evidence="1">The sequence shown here is derived from an EMBL/GenBank/DDBJ whole genome shotgun (WGS) entry which is preliminary data.</text>
</comment>
<organism evidence="1 2">
    <name type="scientific">Leptospira bouyouniensis</name>
    <dbReference type="NCBI Taxonomy" id="2484911"/>
    <lineage>
        <taxon>Bacteria</taxon>
        <taxon>Pseudomonadati</taxon>
        <taxon>Spirochaetota</taxon>
        <taxon>Spirochaetia</taxon>
        <taxon>Leptospirales</taxon>
        <taxon>Leptospiraceae</taxon>
        <taxon>Leptospira</taxon>
    </lineage>
</organism>
<proteinExistence type="predicted"/>
<evidence type="ECO:0000313" key="1">
    <source>
        <dbReference type="EMBL" id="TGK45908.1"/>
    </source>
</evidence>
<sequence length="225" mass="26090">MIYWWTESFRQWYLGAEKVGENVAVGLNTTDNFRFLRSITEISKNKINLIPHSEVKSDSANRIIKFQPYLTGSKGKRWFDNHNSILLWENNGKEKFALHLLKGGGGAQSATRDPGYFRQGIAYSYIGTEDFFCRLRKYQSIFDVSGSSIFVENPEEVQVALSSRIIPYVSQSINPTINNQVGDIKNLPIPKVKHWKDYIERARVLYDKEFSKDEINIEYEYRGEV</sequence>
<dbReference type="RefSeq" id="WP_135754986.1">
    <property type="nucleotide sequence ID" value="NZ_RQFD01000019.1"/>
</dbReference>
<reference evidence="2" key="1">
    <citation type="journal article" date="2019" name="PLoS Negl. Trop. Dis.">
        <title>Revisiting the worldwide diversity of Leptospira species in the environment.</title>
        <authorList>
            <person name="Vincent A.T."/>
            <person name="Schiettekatte O."/>
            <person name="Bourhy P."/>
            <person name="Veyrier F.J."/>
            <person name="Picardeau M."/>
        </authorList>
    </citation>
    <scope>NUCLEOTIDE SEQUENCE [LARGE SCALE GENOMIC DNA]</scope>
    <source>
        <strain evidence="2">201800295</strain>
    </source>
</reference>
<evidence type="ECO:0000313" key="2">
    <source>
        <dbReference type="Proteomes" id="UP000297617"/>
    </source>
</evidence>
<protein>
    <submittedName>
        <fullName evidence="1">Uncharacterized protein</fullName>
    </submittedName>
</protein>
<name>A0ABY2KZ91_9LEPT</name>
<dbReference type="EMBL" id="RQFD01000019">
    <property type="protein sequence ID" value="TGK45908.1"/>
    <property type="molecule type" value="Genomic_DNA"/>
</dbReference>
<accession>A0ABY2KZ91</accession>
<gene>
    <name evidence="1" type="ORF">EHQ10_18565</name>
</gene>